<accession>A0A1Y6HSC1</accession>
<reference evidence="2 4" key="1">
    <citation type="submission" date="2017-05" db="EMBL/GenBank/DDBJ databases">
        <authorList>
            <person name="Blom J."/>
        </authorList>
    </citation>
    <scope>NUCLEOTIDE SEQUENCE [LARGE SCALE GENOMIC DNA]</scope>
    <source>
        <strain evidence="2">PD885</strain>
    </source>
</reference>
<dbReference type="Proteomes" id="UP000195953">
    <property type="component" value="Chromosome 1"/>
</dbReference>
<name>A0A1Y6HSC1_9XANT</name>
<keyword evidence="4" id="KW-1185">Reference proteome</keyword>
<dbReference type="PANTHER" id="PTHR30399">
    <property type="entry name" value="UNCHARACTERIZED PROTEIN YGJP"/>
    <property type="match status" value="1"/>
</dbReference>
<sequence>MAHCAKYRRTHANVTADHRLATIGRINHSVPPPDTSQRYPVPVFKPARRLIAPTPQVVERDCVRLQLDGREIAVLRVRDPRARRIKLSVDERGARLTLPIRASLVSGERFLLAHLEWLSTQLSRYQQVDAFPALDRGVPGQLPLRGVLLPLSWHEGRYARIEITDDGAQFQVPARLGDSGVRRTLKEFYEAQARADVGRWLPRYLPGLPRAPTRLRLKVMSSQWGSLAPDGSMALDLALVLGRSSAFEYVLVHELCHLVQANHSPAFWAEVEQRFPAWRDERSYFHEHGRQLKAQLRRLLQAE</sequence>
<reference evidence="3 5" key="2">
    <citation type="submission" date="2017-05" db="EMBL/GenBank/DDBJ databases">
        <authorList>
            <person name="Song R."/>
            <person name="Chenine A.L."/>
            <person name="Ruprecht R.M."/>
        </authorList>
    </citation>
    <scope>NUCLEOTIDE SEQUENCE [LARGE SCALE GENOMIC DNA]</scope>
    <source>
        <strain evidence="3">PD5205</strain>
    </source>
</reference>
<proteinExistence type="predicted"/>
<evidence type="ECO:0000259" key="1">
    <source>
        <dbReference type="Pfam" id="PF01863"/>
    </source>
</evidence>
<dbReference type="PANTHER" id="PTHR30399:SF1">
    <property type="entry name" value="UTP PYROPHOSPHATASE"/>
    <property type="match status" value="1"/>
</dbReference>
<gene>
    <name evidence="3" type="ORF">PD5205_03898</name>
    <name evidence="2" type="ORF">PD885_00098</name>
</gene>
<dbReference type="Gene3D" id="3.30.2010.10">
    <property type="entry name" value="Metalloproteases ('zincins'), catalytic domain"/>
    <property type="match status" value="1"/>
</dbReference>
<dbReference type="EMBL" id="LT853885">
    <property type="protein sequence ID" value="SMR05170.1"/>
    <property type="molecule type" value="Genomic_DNA"/>
</dbReference>
<dbReference type="InterPro" id="IPR053136">
    <property type="entry name" value="UTP_pyrophosphatase-like"/>
</dbReference>
<dbReference type="STRING" id="48664.BER92_18980"/>
<organism evidence="3 5">
    <name type="scientific">Xanthomonas fragariae</name>
    <dbReference type="NCBI Taxonomy" id="48664"/>
    <lineage>
        <taxon>Bacteria</taxon>
        <taxon>Pseudomonadati</taxon>
        <taxon>Pseudomonadota</taxon>
        <taxon>Gammaproteobacteria</taxon>
        <taxon>Lysobacterales</taxon>
        <taxon>Lysobacteraceae</taxon>
        <taxon>Xanthomonas</taxon>
    </lineage>
</organism>
<evidence type="ECO:0000313" key="4">
    <source>
        <dbReference type="Proteomes" id="UP000195877"/>
    </source>
</evidence>
<dbReference type="Proteomes" id="UP000195877">
    <property type="component" value="Chromosome 1"/>
</dbReference>
<dbReference type="CDD" id="cd07344">
    <property type="entry name" value="M48_yhfN_like"/>
    <property type="match status" value="1"/>
</dbReference>
<dbReference type="Pfam" id="PF01863">
    <property type="entry name" value="YgjP-like"/>
    <property type="match status" value="1"/>
</dbReference>
<dbReference type="GO" id="GO:0016787">
    <property type="term" value="F:hydrolase activity"/>
    <property type="evidence" value="ECO:0007669"/>
    <property type="project" value="UniProtKB-KW"/>
</dbReference>
<protein>
    <submittedName>
        <fullName evidence="3">Metal-dependent hydrolase</fullName>
    </submittedName>
</protein>
<dbReference type="EMBL" id="LT853882">
    <property type="protein sequence ID" value="SMQ97370.1"/>
    <property type="molecule type" value="Genomic_DNA"/>
</dbReference>
<dbReference type="eggNOG" id="COG1451">
    <property type="taxonomic scope" value="Bacteria"/>
</dbReference>
<dbReference type="AlphaFoldDB" id="A0A1Y6HSC1"/>
<dbReference type="InterPro" id="IPR002725">
    <property type="entry name" value="YgjP-like_metallopeptidase"/>
</dbReference>
<feature type="domain" description="YgjP-like metallopeptidase" evidence="1">
    <location>
        <begin position="83"/>
        <end position="287"/>
    </location>
</feature>
<keyword evidence="3" id="KW-0378">Hydrolase</keyword>
<evidence type="ECO:0000313" key="3">
    <source>
        <dbReference type="EMBL" id="SMR05170.1"/>
    </source>
</evidence>
<evidence type="ECO:0000313" key="5">
    <source>
        <dbReference type="Proteomes" id="UP000195953"/>
    </source>
</evidence>
<evidence type="ECO:0000313" key="2">
    <source>
        <dbReference type="EMBL" id="SMQ97370.1"/>
    </source>
</evidence>